<accession>A0A223KPZ3</accession>
<dbReference type="STRING" id="1314751.GCA_001591425_00890"/>
<dbReference type="InterPro" id="IPR050471">
    <property type="entry name" value="AB_hydrolase"/>
</dbReference>
<proteinExistence type="predicted"/>
<dbReference type="InterPro" id="IPR029058">
    <property type="entry name" value="AB_hydrolase_fold"/>
</dbReference>
<dbReference type="RefSeq" id="WP_066412648.1">
    <property type="nucleotide sequence ID" value="NZ_CP018866.1"/>
</dbReference>
<dbReference type="PRINTS" id="PR00111">
    <property type="entry name" value="ABHYDROLASE"/>
</dbReference>
<dbReference type="InterPro" id="IPR022742">
    <property type="entry name" value="Hydrolase_4"/>
</dbReference>
<protein>
    <recommendedName>
        <fullName evidence="1">Serine aminopeptidase S33 domain-containing protein</fullName>
    </recommendedName>
</protein>
<dbReference type="AlphaFoldDB" id="A0A223KPZ3"/>
<name>A0A223KPZ3_9BACI</name>
<dbReference type="EMBL" id="CP018866">
    <property type="protein sequence ID" value="AST91476.1"/>
    <property type="molecule type" value="Genomic_DNA"/>
</dbReference>
<gene>
    <name evidence="2" type="ORF">BC6307_09380</name>
</gene>
<dbReference type="KEGG" id="bcoh:BC6307_09380"/>
<dbReference type="Pfam" id="PF12146">
    <property type="entry name" value="Hydrolase_4"/>
    <property type="match status" value="1"/>
</dbReference>
<feature type="domain" description="Serine aminopeptidase S33" evidence="1">
    <location>
        <begin position="47"/>
        <end position="222"/>
    </location>
</feature>
<reference evidence="2 3" key="1">
    <citation type="submission" date="2016-12" db="EMBL/GenBank/DDBJ databases">
        <title>The whole genome sequencing and assembly of Bacillus cohnii DSM 6307T strain.</title>
        <authorList>
            <person name="Lee Y.-J."/>
            <person name="Yi H."/>
            <person name="Bahn Y.-S."/>
            <person name="Kim J.F."/>
            <person name="Lee D.-W."/>
        </authorList>
    </citation>
    <scope>NUCLEOTIDE SEQUENCE [LARGE SCALE GENOMIC DNA]</scope>
    <source>
        <strain evidence="2 3">DSM 6307</strain>
    </source>
</reference>
<dbReference type="Gene3D" id="3.40.50.1820">
    <property type="entry name" value="alpha/beta hydrolase"/>
    <property type="match status" value="1"/>
</dbReference>
<dbReference type="PANTHER" id="PTHR43433:SF5">
    <property type="entry name" value="AB HYDROLASE-1 DOMAIN-CONTAINING PROTEIN"/>
    <property type="match status" value="1"/>
</dbReference>
<dbReference type="Proteomes" id="UP000215224">
    <property type="component" value="Chromosome"/>
</dbReference>
<evidence type="ECO:0000313" key="2">
    <source>
        <dbReference type="EMBL" id="AST91476.1"/>
    </source>
</evidence>
<organism evidence="2 3">
    <name type="scientific">Sutcliffiella cohnii</name>
    <dbReference type="NCBI Taxonomy" id="33932"/>
    <lineage>
        <taxon>Bacteria</taxon>
        <taxon>Bacillati</taxon>
        <taxon>Bacillota</taxon>
        <taxon>Bacilli</taxon>
        <taxon>Bacillales</taxon>
        <taxon>Bacillaceae</taxon>
        <taxon>Sutcliffiella</taxon>
    </lineage>
</organism>
<keyword evidence="3" id="KW-1185">Reference proteome</keyword>
<dbReference type="InterPro" id="IPR000073">
    <property type="entry name" value="AB_hydrolase_1"/>
</dbReference>
<dbReference type="PANTHER" id="PTHR43433">
    <property type="entry name" value="HYDROLASE, ALPHA/BETA FOLD FAMILY PROTEIN"/>
    <property type="match status" value="1"/>
</dbReference>
<evidence type="ECO:0000313" key="3">
    <source>
        <dbReference type="Proteomes" id="UP000215224"/>
    </source>
</evidence>
<dbReference type="SUPFAM" id="SSF53474">
    <property type="entry name" value="alpha/beta-Hydrolases"/>
    <property type="match status" value="1"/>
</dbReference>
<sequence>MPHIRTRDGVQIYAEKLGSGNTTIIFIHPPGMGHVTFKQQKPLSSRYSILLMDLRGNGKSSVGTQQITFSLLAQDIYDVMKHFDIKSAILCGYSNGASIALEFALRYPSSTKGLVLVGAFPKVNSLLLYAEFMLGILVTKLNAMPLISFVIGRAHAHSKGYGKQLESYIRKTKAKTLHKMYNEGVKFDRTERLQEIKAPILLVYGKKDFYVHHYQKEFRHFHRNTDVVYISKAKHQVPTKFAKEFNSVVSSFIRRKCEV</sequence>
<evidence type="ECO:0000259" key="1">
    <source>
        <dbReference type="Pfam" id="PF12146"/>
    </source>
</evidence>